<organism evidence="3 4">
    <name type="scientific">Neorhizobium lilium</name>
    <dbReference type="NCBI Taxonomy" id="2503024"/>
    <lineage>
        <taxon>Bacteria</taxon>
        <taxon>Pseudomonadati</taxon>
        <taxon>Pseudomonadota</taxon>
        <taxon>Alphaproteobacteria</taxon>
        <taxon>Hyphomicrobiales</taxon>
        <taxon>Rhizobiaceae</taxon>
        <taxon>Rhizobium/Agrobacterium group</taxon>
        <taxon>Neorhizobium</taxon>
    </lineage>
</organism>
<keyword evidence="4" id="KW-1185">Reference proteome</keyword>
<keyword evidence="2" id="KW-0313">Glucose metabolism</keyword>
<dbReference type="Proteomes" id="UP000287687">
    <property type="component" value="Unassembled WGS sequence"/>
</dbReference>
<dbReference type="AlphaFoldDB" id="A0A444LKM4"/>
<dbReference type="InterPro" id="IPR019405">
    <property type="entry name" value="Lactonase_7-beta_prop"/>
</dbReference>
<evidence type="ECO:0000313" key="4">
    <source>
        <dbReference type="Proteomes" id="UP000287687"/>
    </source>
</evidence>
<dbReference type="SUPFAM" id="SSF51004">
    <property type="entry name" value="C-terminal (heme d1) domain of cytochrome cd1-nitrite reductase"/>
    <property type="match status" value="1"/>
</dbReference>
<evidence type="ECO:0000256" key="2">
    <source>
        <dbReference type="ARBA" id="ARBA00022526"/>
    </source>
</evidence>
<proteinExistence type="inferred from homology"/>
<reference evidence="3 4" key="1">
    <citation type="submission" date="2019-01" db="EMBL/GenBank/DDBJ databases">
        <title>The draft genome of Rhizobium sp. 24NR.</title>
        <authorList>
            <person name="Liu L."/>
            <person name="Liang L."/>
            <person name="Shi S."/>
            <person name="Xu L."/>
            <person name="Wang X."/>
            <person name="Li L."/>
            <person name="Zhang X."/>
        </authorList>
    </citation>
    <scope>NUCLEOTIDE SEQUENCE [LARGE SCALE GENOMIC DNA]</scope>
    <source>
        <strain evidence="3 4">24NR</strain>
    </source>
</reference>
<dbReference type="PANTHER" id="PTHR30344:SF1">
    <property type="entry name" value="6-PHOSPHOGLUCONOLACTONASE"/>
    <property type="match status" value="1"/>
</dbReference>
<dbReference type="InterPro" id="IPR015943">
    <property type="entry name" value="WD40/YVTN_repeat-like_dom_sf"/>
</dbReference>
<sequence>MGSSRHAGAAKREVGMILVIGSYTDSLPHVQAKGSGVSLLSFDRLTGEISPLFIFGDLRNPTYLALSHDRSKLYAVEKLSEPDGAGVATLNLDIPSRSISLADRLPAHGDSPCHIAIDEKGKRLFVSNYMSGNLVVYELDDEGLPKGRIVDIRRSGSGPVADRQEASHVHQAVLTPNGRHVLVCDLGADEVARYRVDESLIDPLPDMVTKVGSGSLPRHLVFSPNGRYVHVVHELANTITSYEYGASGLRSLGEVSTLPAGYTGQSAAAAIRVHPQGRFLYASNRGHDSIAGFELVEDDGSLRPIGHFATRGRAPRDFAIDPSGRWLVAANQDSHALTVFSIDPTSGALTPVGEPFEIGSPVCVLFAEE</sequence>
<dbReference type="GO" id="GO:0017057">
    <property type="term" value="F:6-phosphogluconolactonase activity"/>
    <property type="evidence" value="ECO:0007669"/>
    <property type="project" value="TreeGrafter"/>
</dbReference>
<protein>
    <submittedName>
        <fullName evidence="3">Lactonase family protein</fullName>
    </submittedName>
</protein>
<keyword evidence="2" id="KW-0119">Carbohydrate metabolism</keyword>
<evidence type="ECO:0000313" key="3">
    <source>
        <dbReference type="EMBL" id="RWX80862.1"/>
    </source>
</evidence>
<comment type="caution">
    <text evidence="3">The sequence shown here is derived from an EMBL/GenBank/DDBJ whole genome shotgun (WGS) entry which is preliminary data.</text>
</comment>
<dbReference type="Gene3D" id="2.130.10.10">
    <property type="entry name" value="YVTN repeat-like/Quinoprotein amine dehydrogenase"/>
    <property type="match status" value="1"/>
</dbReference>
<dbReference type="PANTHER" id="PTHR30344">
    <property type="entry name" value="6-PHOSPHOGLUCONOLACTONASE-RELATED"/>
    <property type="match status" value="1"/>
</dbReference>
<name>A0A444LKM4_9HYPH</name>
<dbReference type="Pfam" id="PF10282">
    <property type="entry name" value="Lactonase"/>
    <property type="match status" value="1"/>
</dbReference>
<evidence type="ECO:0000256" key="1">
    <source>
        <dbReference type="ARBA" id="ARBA00005564"/>
    </source>
</evidence>
<dbReference type="InterPro" id="IPR011048">
    <property type="entry name" value="Haem_d1_sf"/>
</dbReference>
<gene>
    <name evidence="3" type="ORF">EPK99_00515</name>
</gene>
<accession>A0A444LKM4</accession>
<dbReference type="GO" id="GO:0006006">
    <property type="term" value="P:glucose metabolic process"/>
    <property type="evidence" value="ECO:0007669"/>
    <property type="project" value="UniProtKB-KW"/>
</dbReference>
<dbReference type="OrthoDB" id="9790815at2"/>
<dbReference type="GO" id="GO:0005829">
    <property type="term" value="C:cytosol"/>
    <property type="evidence" value="ECO:0007669"/>
    <property type="project" value="TreeGrafter"/>
</dbReference>
<comment type="similarity">
    <text evidence="1">Belongs to the cycloisomerase 2 family.</text>
</comment>
<dbReference type="InterPro" id="IPR050282">
    <property type="entry name" value="Cycloisomerase_2"/>
</dbReference>
<dbReference type="EMBL" id="SBIP01000001">
    <property type="protein sequence ID" value="RWX80862.1"/>
    <property type="molecule type" value="Genomic_DNA"/>
</dbReference>